<dbReference type="EMBL" id="CP000629">
    <property type="protein sequence ID" value="ACM29634.1"/>
    <property type="molecule type" value="Genomic_DNA"/>
</dbReference>
<proteinExistence type="predicted"/>
<name>B9JI92_RHIR8</name>
<dbReference type="KEGG" id="ara:Arad_8332"/>
<accession>B9JI92</accession>
<reference evidence="1 2" key="1">
    <citation type="journal article" date="2009" name="J. Bacteriol.">
        <title>Genome sequences of three Agrobacterium biovars help elucidate the evolution of multichromosome genomes in bacteria.</title>
        <authorList>
            <person name="Slater S.C."/>
            <person name="Goldman B.S."/>
            <person name="Goodner B."/>
            <person name="Setubal J.C."/>
            <person name="Farrand S.K."/>
            <person name="Nester E.W."/>
            <person name="Burr T.J."/>
            <person name="Banta L."/>
            <person name="Dickerman A.W."/>
            <person name="Paulsen I."/>
            <person name="Otten L."/>
            <person name="Suen G."/>
            <person name="Welch R."/>
            <person name="Almeida N.F."/>
            <person name="Arnold F."/>
            <person name="Burton O.T."/>
            <person name="Du Z."/>
            <person name="Ewing A."/>
            <person name="Godsy E."/>
            <person name="Heisel S."/>
            <person name="Houmiel K.L."/>
            <person name="Jhaveri J."/>
            <person name="Lu J."/>
            <person name="Miller N.M."/>
            <person name="Norton S."/>
            <person name="Chen Q."/>
            <person name="Phoolcharoen W."/>
            <person name="Ohlin V."/>
            <person name="Ondrusek D."/>
            <person name="Pride N."/>
            <person name="Stricklin S.L."/>
            <person name="Sun J."/>
            <person name="Wheeler C."/>
            <person name="Wilson L."/>
            <person name="Zhu H."/>
            <person name="Wood D.W."/>
        </authorList>
    </citation>
    <scope>NUCLEOTIDE SEQUENCE [LARGE SCALE GENOMIC DNA]</scope>
    <source>
        <strain evidence="2">K84 / ATCC BAA-868</strain>
    </source>
</reference>
<evidence type="ECO:0008006" key="3">
    <source>
        <dbReference type="Google" id="ProtNLM"/>
    </source>
</evidence>
<sequence length="111" mass="12624">MSGRTHSCVRIHLPCHPARGLGRLEDAGIMTMTDSQLLVADTLGAAVDELCQKFGAWRTARALLLVAWRRHQTHTHISELSNYQLRDIGMPEKEDMFAQPNFLFRHIRPFG</sequence>
<dbReference type="AlphaFoldDB" id="B9JI92"/>
<organism evidence="1 2">
    <name type="scientific">Rhizobium rhizogenes (strain K84 / ATCC BAA-868)</name>
    <name type="common">Agrobacterium radiobacter</name>
    <dbReference type="NCBI Taxonomy" id="311403"/>
    <lineage>
        <taxon>Bacteria</taxon>
        <taxon>Pseudomonadati</taxon>
        <taxon>Pseudomonadota</taxon>
        <taxon>Alphaproteobacteria</taxon>
        <taxon>Hyphomicrobiales</taxon>
        <taxon>Rhizobiaceae</taxon>
        <taxon>Rhizobium/Agrobacterium group</taxon>
        <taxon>Rhizobium</taxon>
    </lineage>
</organism>
<dbReference type="Proteomes" id="UP000001600">
    <property type="component" value="Chromosome 2"/>
</dbReference>
<protein>
    <recommendedName>
        <fullName evidence="3">DUF1127 domain-containing protein</fullName>
    </recommendedName>
</protein>
<gene>
    <name evidence="1" type="ordered locus">Arad_8332</name>
</gene>
<dbReference type="HOGENOM" id="CLU_2152968_0_0_5"/>
<evidence type="ECO:0000313" key="1">
    <source>
        <dbReference type="EMBL" id="ACM29634.1"/>
    </source>
</evidence>
<evidence type="ECO:0000313" key="2">
    <source>
        <dbReference type="Proteomes" id="UP000001600"/>
    </source>
</evidence>
<dbReference type="eggNOG" id="ENOG5030PW5">
    <property type="taxonomic scope" value="Bacteria"/>
</dbReference>